<dbReference type="InterPro" id="IPR013783">
    <property type="entry name" value="Ig-like_fold"/>
</dbReference>
<dbReference type="Proteomes" id="UP000006319">
    <property type="component" value="Chromosome 11"/>
</dbReference>
<accession>K6UXZ9</accession>
<dbReference type="SUPFAM" id="SSF81296">
    <property type="entry name" value="E set domains"/>
    <property type="match status" value="2"/>
</dbReference>
<dbReference type="EMBL" id="DF157103">
    <property type="protein sequence ID" value="GAB67410.1"/>
    <property type="molecule type" value="Genomic_DNA"/>
</dbReference>
<dbReference type="Gene3D" id="2.60.40.10">
    <property type="entry name" value="Immunoglobulins"/>
    <property type="match status" value="2"/>
</dbReference>
<dbReference type="OMA" id="KYIEQVM"/>
<evidence type="ECO:0000313" key="4">
    <source>
        <dbReference type="Proteomes" id="UP000006319"/>
    </source>
</evidence>
<dbReference type="Pfam" id="PF00630">
    <property type="entry name" value="Filamin"/>
    <property type="match status" value="1"/>
</dbReference>
<evidence type="ECO:0000313" key="3">
    <source>
        <dbReference type="EMBL" id="GAB67410.1"/>
    </source>
</evidence>
<dbReference type="KEGG" id="pcy:PCYB_114300"/>
<dbReference type="OrthoDB" id="5334309at2759"/>
<dbReference type="eggNOG" id="ENOG502SCJQ">
    <property type="taxonomic scope" value="Eukaryota"/>
</dbReference>
<dbReference type="AlphaFoldDB" id="K6UXZ9"/>
<dbReference type="PROSITE" id="PS50194">
    <property type="entry name" value="FILAMIN_REPEAT"/>
    <property type="match status" value="1"/>
</dbReference>
<gene>
    <name evidence="3" type="ORF">PCYB_114300</name>
</gene>
<name>K6UXZ9_PLACD</name>
<feature type="region of interest" description="Disordered" evidence="2">
    <location>
        <begin position="436"/>
        <end position="497"/>
    </location>
</feature>
<feature type="compositionally biased region" description="Acidic residues" evidence="2">
    <location>
        <begin position="459"/>
        <end position="493"/>
    </location>
</feature>
<organism evidence="3 4">
    <name type="scientific">Plasmodium cynomolgi (strain B)</name>
    <dbReference type="NCBI Taxonomy" id="1120755"/>
    <lineage>
        <taxon>Eukaryota</taxon>
        <taxon>Sar</taxon>
        <taxon>Alveolata</taxon>
        <taxon>Apicomplexa</taxon>
        <taxon>Aconoidasida</taxon>
        <taxon>Haemosporida</taxon>
        <taxon>Plasmodiidae</taxon>
        <taxon>Plasmodium</taxon>
        <taxon>Plasmodium (Plasmodium)</taxon>
    </lineage>
</organism>
<feature type="repeat" description="Filamin" evidence="1">
    <location>
        <begin position="330"/>
        <end position="373"/>
    </location>
</feature>
<feature type="compositionally biased region" description="Low complexity" evidence="2">
    <location>
        <begin position="438"/>
        <end position="450"/>
    </location>
</feature>
<dbReference type="PhylomeDB" id="K6UXZ9"/>
<dbReference type="InterPro" id="IPR017868">
    <property type="entry name" value="Filamin/ABP280_repeat-like"/>
</dbReference>
<keyword evidence="4" id="KW-1185">Reference proteome</keyword>
<dbReference type="VEuPathDB" id="PlasmoDB:PCYB_114300"/>
<feature type="non-terminal residue" evidence="3">
    <location>
        <position position="877"/>
    </location>
</feature>
<dbReference type="InterPro" id="IPR014756">
    <property type="entry name" value="Ig_E-set"/>
</dbReference>
<dbReference type="GeneID" id="14693779"/>
<proteinExistence type="predicted"/>
<evidence type="ECO:0000256" key="1">
    <source>
        <dbReference type="PROSITE-ProRule" id="PRU00087"/>
    </source>
</evidence>
<reference evidence="3 4" key="1">
    <citation type="journal article" date="2012" name="Nat. Genet.">
        <title>Plasmodium cynomolgi genome sequences provide insight into Plasmodium vivax and the monkey malaria clade.</title>
        <authorList>
            <person name="Tachibana S."/>
            <person name="Sullivan S.A."/>
            <person name="Kawai S."/>
            <person name="Nakamura S."/>
            <person name="Kim H.R."/>
            <person name="Goto N."/>
            <person name="Arisue N."/>
            <person name="Palacpac N.M.Q."/>
            <person name="Honma H."/>
            <person name="Yagi M."/>
            <person name="Tougan T."/>
            <person name="Katakai Y."/>
            <person name="Kaneko O."/>
            <person name="Mita T."/>
            <person name="Kita K."/>
            <person name="Yasutomi Y."/>
            <person name="Sutton P.L."/>
            <person name="Shakhbatyan R."/>
            <person name="Horii T."/>
            <person name="Yasunaga T."/>
            <person name="Barnwell J.W."/>
            <person name="Escalante A.A."/>
            <person name="Carlton J.M."/>
            <person name="Tanabe K."/>
        </authorList>
    </citation>
    <scope>NUCLEOTIDE SEQUENCE [LARGE SCALE GENOMIC DNA]</scope>
    <source>
        <strain evidence="3 4">B</strain>
    </source>
</reference>
<protein>
    <submittedName>
        <fullName evidence="3">Uncharacterized protein</fullName>
    </submittedName>
</protein>
<evidence type="ECO:0000256" key="2">
    <source>
        <dbReference type="SAM" id="MobiDB-lite"/>
    </source>
</evidence>
<dbReference type="RefSeq" id="XP_004223357.1">
    <property type="nucleotide sequence ID" value="XM_004223309.1"/>
</dbReference>
<sequence length="877" mass="101120">MKAADHMKAANHMKDANHMQTANHRKAATPLRKLDDMLKCDPSKKHRRKNKAREQHVEKEVNKKYLNRTKQIGRKYIEQVMNECDVDDITEDWESLLRGGMPNDMKGSPIMRNEKKDIEFTPVCNAEIDPVACKVKGENLYQGTAGVLNEVVIETVSKTGECIYVENYKFEAYVKEREKVDQLNYQKDHTEEDNRYDLYIRNSLYNKFQREKHQTLISSDHNRYNINANFANYKYVGCEEREMSLLGGTKRDGPRMVGVTEGKKVQSGSPRRSPARRSGRDKRGANTFIIEGPSPHVNNNMENQTMREGYLFDSEMYDCENVKLTQNSFKCNVSDLKNGTYIVTYNLGRCGYYYLSIFCKKKTVGNSPYLICIKPNVAYAPNCVVYKRVSGRMVFPAIKRGAGKRERKLPTRERFNRIYNDSLRANSFDLAHSHVCESGAGSSSDSGSGSERQRHGGGEEEEEGEEEEGEDEEGDDEEGDDEEGDDEEGDEDNPSMHILKCDDEKHKQYDNFFIQSYDAYRNAIPEGGDSFEAHALGGVKIVRVNDLHNGSYEVIYSYIRSNSAADEEEEGPIPYRQINVTLNGLHVKGSPFKIVHKNDKQIGYLQRIKYLLPIDEVNPVDPLHSLHSIMQSYRYVKENYLDEKQEKYFIQLNPYYEKEELNKLLRKVDPNMVSLMSIPLRQQLLNHVMHLNNDSKMVKLKQVLLKELFVTLGKMVNCANSYFDEVAKDKVSLLQDRRTQDVSIREANLMYESLKEKNIHSLPFDFAIKDMKLYEEKLVLKKRELLEKQTKLINRYNSIRCKEKKFYEDREDITTQLTQKYELHQAIYDNSQRALIHTNSALKKITIANIKRNCSVERGVLGGKVGPDATAAGLKRL</sequence>
<feature type="region of interest" description="Disordered" evidence="2">
    <location>
        <begin position="247"/>
        <end position="301"/>
    </location>
</feature>